<gene>
    <name evidence="3" type="ORF">C8P63_1284</name>
</gene>
<organism evidence="3 4">
    <name type="scientific">Melghirimyces profundicolus</name>
    <dbReference type="NCBI Taxonomy" id="1242148"/>
    <lineage>
        <taxon>Bacteria</taxon>
        <taxon>Bacillati</taxon>
        <taxon>Bacillota</taxon>
        <taxon>Bacilli</taxon>
        <taxon>Bacillales</taxon>
        <taxon>Thermoactinomycetaceae</taxon>
        <taxon>Melghirimyces</taxon>
    </lineage>
</organism>
<dbReference type="Pfam" id="PF08327">
    <property type="entry name" value="AHSA1"/>
    <property type="match status" value="1"/>
</dbReference>
<dbReference type="CDD" id="cd07814">
    <property type="entry name" value="SRPBCC_CalC_Aha1-like"/>
    <property type="match status" value="1"/>
</dbReference>
<dbReference type="AlphaFoldDB" id="A0A2T6BC65"/>
<keyword evidence="4" id="KW-1185">Reference proteome</keyword>
<dbReference type="InterPro" id="IPR023393">
    <property type="entry name" value="START-like_dom_sf"/>
</dbReference>
<dbReference type="InterPro" id="IPR013538">
    <property type="entry name" value="ASHA1/2-like_C"/>
</dbReference>
<dbReference type="SUPFAM" id="SSF55961">
    <property type="entry name" value="Bet v1-like"/>
    <property type="match status" value="1"/>
</dbReference>
<dbReference type="EMBL" id="QBKR01000028">
    <property type="protein sequence ID" value="PTX53643.1"/>
    <property type="molecule type" value="Genomic_DNA"/>
</dbReference>
<evidence type="ECO:0000313" key="3">
    <source>
        <dbReference type="EMBL" id="PTX53643.1"/>
    </source>
</evidence>
<protein>
    <submittedName>
        <fullName evidence="3">Uncharacterized protein YndB with AHSA1/START domain</fullName>
    </submittedName>
</protein>
<evidence type="ECO:0000313" key="4">
    <source>
        <dbReference type="Proteomes" id="UP000244240"/>
    </source>
</evidence>
<name>A0A2T6BC65_9BACL</name>
<dbReference type="RefSeq" id="WP_108025723.1">
    <property type="nucleotide sequence ID" value="NZ_QBKR01000028.1"/>
</dbReference>
<dbReference type="Proteomes" id="UP000244240">
    <property type="component" value="Unassembled WGS sequence"/>
</dbReference>
<sequence length="146" mass="16562">MNSESHVNVRVTRQFSVSPERVFDAWLDPEMIGKWMFGPALRDEKVVRIALDPRVGGSFSFVVRRQGEEIDHVGDYLEIDRPHRLVFTWGVANVGSSSRVIIDIVPLEKGCELTLTHELHPDWVDYASRTKAGWAKMLDVLATTLS</sequence>
<reference evidence="3 4" key="1">
    <citation type="submission" date="2018-04" db="EMBL/GenBank/DDBJ databases">
        <title>Genomic Encyclopedia of Archaeal and Bacterial Type Strains, Phase II (KMG-II): from individual species to whole genera.</title>
        <authorList>
            <person name="Goeker M."/>
        </authorList>
    </citation>
    <scope>NUCLEOTIDE SEQUENCE [LARGE SCALE GENOMIC DNA]</scope>
    <source>
        <strain evidence="3 4">DSM 45787</strain>
    </source>
</reference>
<comment type="caution">
    <text evidence="3">The sequence shown here is derived from an EMBL/GenBank/DDBJ whole genome shotgun (WGS) entry which is preliminary data.</text>
</comment>
<comment type="similarity">
    <text evidence="1">Belongs to the AHA1 family.</text>
</comment>
<evidence type="ECO:0000256" key="1">
    <source>
        <dbReference type="ARBA" id="ARBA00006817"/>
    </source>
</evidence>
<proteinExistence type="inferred from homology"/>
<accession>A0A2T6BC65</accession>
<dbReference type="OrthoDB" id="190358at2"/>
<evidence type="ECO:0000259" key="2">
    <source>
        <dbReference type="Pfam" id="PF08327"/>
    </source>
</evidence>
<feature type="domain" description="Activator of Hsp90 ATPase homologue 1/2-like C-terminal" evidence="2">
    <location>
        <begin position="17"/>
        <end position="145"/>
    </location>
</feature>
<dbReference type="Gene3D" id="3.30.530.20">
    <property type="match status" value="1"/>
</dbReference>